<sequence length="85" mass="10158">MVKSKKLTREDILEKKRIAERARYQRLKSDPTKFAEQCEKEKLKSQKKKEEGKVKLVKDVTPREVSLARKRWRENVAASMKKTKR</sequence>
<dbReference type="AlphaFoldDB" id="A0A653BKB5"/>
<protein>
    <submittedName>
        <fullName evidence="1">Uncharacterized protein</fullName>
    </submittedName>
</protein>
<proteinExistence type="predicted"/>
<accession>A0A653BKB5</accession>
<evidence type="ECO:0000313" key="1">
    <source>
        <dbReference type="EMBL" id="VEN36033.1"/>
    </source>
</evidence>
<organism evidence="1 2">
    <name type="scientific">Callosobruchus maculatus</name>
    <name type="common">Southern cowpea weevil</name>
    <name type="synonym">Pulse bruchid</name>
    <dbReference type="NCBI Taxonomy" id="64391"/>
    <lineage>
        <taxon>Eukaryota</taxon>
        <taxon>Metazoa</taxon>
        <taxon>Ecdysozoa</taxon>
        <taxon>Arthropoda</taxon>
        <taxon>Hexapoda</taxon>
        <taxon>Insecta</taxon>
        <taxon>Pterygota</taxon>
        <taxon>Neoptera</taxon>
        <taxon>Endopterygota</taxon>
        <taxon>Coleoptera</taxon>
        <taxon>Polyphaga</taxon>
        <taxon>Cucujiformia</taxon>
        <taxon>Chrysomeloidea</taxon>
        <taxon>Chrysomelidae</taxon>
        <taxon>Bruchinae</taxon>
        <taxon>Bruchini</taxon>
        <taxon>Callosobruchus</taxon>
    </lineage>
</organism>
<dbReference type="EMBL" id="CAACVG010002093">
    <property type="protein sequence ID" value="VEN36033.1"/>
    <property type="molecule type" value="Genomic_DNA"/>
</dbReference>
<reference evidence="1 2" key="1">
    <citation type="submission" date="2019-01" db="EMBL/GenBank/DDBJ databases">
        <authorList>
            <person name="Sayadi A."/>
        </authorList>
    </citation>
    <scope>NUCLEOTIDE SEQUENCE [LARGE SCALE GENOMIC DNA]</scope>
</reference>
<dbReference type="Proteomes" id="UP000410492">
    <property type="component" value="Unassembled WGS sequence"/>
</dbReference>
<name>A0A653BKB5_CALMS</name>
<gene>
    <name evidence="1" type="ORF">CALMAC_LOCUS1763</name>
</gene>
<evidence type="ECO:0000313" key="2">
    <source>
        <dbReference type="Proteomes" id="UP000410492"/>
    </source>
</evidence>
<keyword evidence="2" id="KW-1185">Reference proteome</keyword>
<dbReference type="OrthoDB" id="6375801at2759"/>